<evidence type="ECO:0000313" key="2">
    <source>
        <dbReference type="Proteomes" id="UP000007875"/>
    </source>
</evidence>
<dbReference type="GO" id="GO:0070286">
    <property type="term" value="P:axonemal dynein complex assembly"/>
    <property type="evidence" value="ECO:0007669"/>
    <property type="project" value="TreeGrafter"/>
</dbReference>
<dbReference type="GeneTree" id="ENSGT00940000164257"/>
<reference evidence="1" key="2">
    <citation type="submission" date="2025-08" db="UniProtKB">
        <authorList>
            <consortium name="Ensembl"/>
        </authorList>
    </citation>
    <scope>IDENTIFICATION</scope>
</reference>
<reference evidence="2" key="1">
    <citation type="submission" date="2003-08" db="EMBL/GenBank/DDBJ databases">
        <authorList>
            <person name="Birren B."/>
            <person name="Nusbaum C."/>
            <person name="Abebe A."/>
            <person name="Abouelleil A."/>
            <person name="Adekoya E."/>
            <person name="Ait-zahra M."/>
            <person name="Allen N."/>
            <person name="Allen T."/>
            <person name="An P."/>
            <person name="Anderson M."/>
            <person name="Anderson S."/>
            <person name="Arachchi H."/>
            <person name="Armbruster J."/>
            <person name="Bachantsang P."/>
            <person name="Baldwin J."/>
            <person name="Barry A."/>
            <person name="Bayul T."/>
            <person name="Blitshsteyn B."/>
            <person name="Bloom T."/>
            <person name="Blye J."/>
            <person name="Boguslavskiy L."/>
            <person name="Borowsky M."/>
            <person name="Boukhgalter B."/>
            <person name="Brunache A."/>
            <person name="Butler J."/>
            <person name="Calixte N."/>
            <person name="Calvo S."/>
            <person name="Camarata J."/>
            <person name="Campo K."/>
            <person name="Chang J."/>
            <person name="Cheshatsang Y."/>
            <person name="Citroen M."/>
            <person name="Collymore A."/>
            <person name="Considine T."/>
            <person name="Cook A."/>
            <person name="Cooke P."/>
            <person name="Corum B."/>
            <person name="Cuomo C."/>
            <person name="David R."/>
            <person name="Dawoe T."/>
            <person name="Degray S."/>
            <person name="Dodge S."/>
            <person name="Dooley K."/>
            <person name="Dorje P."/>
            <person name="Dorjee K."/>
            <person name="Dorris L."/>
            <person name="Duffey N."/>
            <person name="Dupes A."/>
            <person name="Elkins T."/>
            <person name="Engels R."/>
            <person name="Erickson J."/>
            <person name="Farina A."/>
            <person name="Faro S."/>
            <person name="Ferreira P."/>
            <person name="Fischer H."/>
            <person name="Fitzgerald M."/>
            <person name="Foley K."/>
            <person name="Gage D."/>
            <person name="Galagan J."/>
            <person name="Gearin G."/>
            <person name="Gnerre S."/>
            <person name="Gnirke A."/>
            <person name="Goyette A."/>
            <person name="Graham J."/>
            <person name="Grandbois E."/>
            <person name="Gyaltsen K."/>
            <person name="Hafez N."/>
            <person name="Hagopian D."/>
            <person name="Hagos B."/>
            <person name="Hall J."/>
            <person name="Hatcher B."/>
            <person name="Heller A."/>
            <person name="Higgins H."/>
            <person name="Honan T."/>
            <person name="Horn A."/>
            <person name="Houde N."/>
            <person name="Hughes L."/>
            <person name="Hulme W."/>
            <person name="Husby E."/>
            <person name="Iliev I."/>
            <person name="Jaffe D."/>
            <person name="Jones C."/>
            <person name="Kamal M."/>
            <person name="Kamat A."/>
            <person name="Kamvysselis M."/>
            <person name="Karlsson E."/>
            <person name="Kells C."/>
            <person name="Kieu A."/>
            <person name="Kisner P."/>
            <person name="Kodira C."/>
            <person name="Kulbokas E."/>
            <person name="Labutti K."/>
            <person name="Lama D."/>
            <person name="Landers T."/>
            <person name="Leger J."/>
            <person name="Levine S."/>
            <person name="Lewis D."/>
            <person name="Lewis T."/>
            <person name="Lindblad-toh K."/>
            <person name="Liu X."/>
            <person name="Lokyitsang T."/>
            <person name="Lokyitsang Y."/>
            <person name="Lucien O."/>
            <person name="Lui A."/>
            <person name="Ma L.J."/>
            <person name="Mabbitt R."/>
            <person name="Macdonald J."/>
            <person name="Maclean C."/>
            <person name="Major J."/>
            <person name="Manning J."/>
            <person name="Marabella R."/>
            <person name="Maru K."/>
            <person name="Matthews C."/>
            <person name="Mauceli E."/>
            <person name="Mccarthy M."/>
            <person name="Mcdonough S."/>
            <person name="Mcghee T."/>
            <person name="Meldrim J."/>
            <person name="Meneus L."/>
            <person name="Mesirov J."/>
            <person name="Mihalev A."/>
            <person name="Mihova T."/>
            <person name="Mikkelsen T."/>
            <person name="Mlenga V."/>
            <person name="Moru K."/>
            <person name="Mozes J."/>
            <person name="Mulrain L."/>
            <person name="Munson G."/>
            <person name="Naylor J."/>
            <person name="Newes C."/>
            <person name="Nguyen C."/>
            <person name="Nguyen N."/>
            <person name="Nguyen T."/>
            <person name="Nicol R."/>
            <person name="Nielsen C."/>
            <person name="Nizzari M."/>
            <person name="Norbu C."/>
            <person name="Norbu N."/>
            <person name="O'donnell P."/>
            <person name="Okoawo O."/>
            <person name="O'leary S."/>
            <person name="Omotosho B."/>
            <person name="O'neill K."/>
            <person name="Osman S."/>
            <person name="Parker S."/>
            <person name="Perrin D."/>
            <person name="Phunkhang P."/>
            <person name="Piqani B."/>
            <person name="Purcell S."/>
            <person name="Rachupka T."/>
            <person name="Ramasamy U."/>
            <person name="Rameau R."/>
            <person name="Ray V."/>
            <person name="Raymond C."/>
            <person name="Retta R."/>
            <person name="Richardson S."/>
            <person name="Rise C."/>
            <person name="Rodriguez J."/>
            <person name="Rogers J."/>
            <person name="Rogov P."/>
            <person name="Rutman M."/>
            <person name="Schupbach R."/>
            <person name="Seaman C."/>
            <person name="Settipalli S."/>
            <person name="Sharpe T."/>
            <person name="Sheridan J."/>
            <person name="Sherpa N."/>
            <person name="Shi J."/>
            <person name="Smirnov S."/>
            <person name="Smith C."/>
            <person name="Sougnez C."/>
            <person name="Spencer B."/>
            <person name="Stalker J."/>
            <person name="Stange-thomann N."/>
            <person name="Stavropoulos S."/>
            <person name="Stetson K."/>
            <person name="Stone C."/>
            <person name="Stone S."/>
            <person name="Stubbs M."/>
            <person name="Talamas J."/>
            <person name="Tchuinga P."/>
            <person name="Tenzing P."/>
            <person name="Tesfaye S."/>
            <person name="Theodore J."/>
            <person name="Thoulutsang Y."/>
            <person name="Topham K."/>
            <person name="Towey S."/>
            <person name="Tsamla T."/>
            <person name="Tsomo N."/>
            <person name="Vallee D."/>
            <person name="Vassiliev H."/>
            <person name="Venkataraman V."/>
            <person name="Vinson J."/>
            <person name="Vo A."/>
            <person name="Wade C."/>
            <person name="Wang S."/>
            <person name="Wangchuk T."/>
            <person name="Wangdi T."/>
            <person name="Whittaker C."/>
            <person name="Wilkinson J."/>
            <person name="Wu Y."/>
            <person name="Wyman D."/>
            <person name="Yadav S."/>
            <person name="Yang S."/>
            <person name="Yang X."/>
            <person name="Yeager S."/>
            <person name="Yee E."/>
            <person name="Young G."/>
            <person name="Zainoun J."/>
            <person name="Zembeck L."/>
            <person name="Zimmer A."/>
            <person name="Zody M."/>
            <person name="Lander E."/>
        </authorList>
    </citation>
    <scope>NUCLEOTIDE SEQUENCE [LARGE SCALE GENOMIC DNA]</scope>
</reference>
<evidence type="ECO:0000313" key="1">
    <source>
        <dbReference type="Ensembl" id="ENSCSAVP00000008013.1"/>
    </source>
</evidence>
<proteinExistence type="predicted"/>
<dbReference type="GO" id="GO:0007288">
    <property type="term" value="P:sperm axoneme assembly"/>
    <property type="evidence" value="ECO:0007669"/>
    <property type="project" value="TreeGrafter"/>
</dbReference>
<dbReference type="HOGENOM" id="CLU_1582112_0_0_1"/>
<dbReference type="Proteomes" id="UP000007875">
    <property type="component" value="Unassembled WGS sequence"/>
</dbReference>
<dbReference type="AlphaFoldDB" id="H2YRQ3"/>
<dbReference type="Ensembl" id="ENSCSAVT00000008119.1">
    <property type="protein sequence ID" value="ENSCSAVP00000008013.1"/>
    <property type="gene ID" value="ENSCSAVG00000004770.1"/>
</dbReference>
<dbReference type="GO" id="GO:0005737">
    <property type="term" value="C:cytoplasm"/>
    <property type="evidence" value="ECO:0007669"/>
    <property type="project" value="TreeGrafter"/>
</dbReference>
<dbReference type="InterPro" id="IPR043195">
    <property type="entry name" value="TTC12"/>
</dbReference>
<dbReference type="PANTHER" id="PTHR46540:SF1">
    <property type="entry name" value="TETRATRICOPEPTIDE REPEAT PROTEIN 12"/>
    <property type="match status" value="1"/>
</dbReference>
<dbReference type="GO" id="GO:0005813">
    <property type="term" value="C:centrosome"/>
    <property type="evidence" value="ECO:0007669"/>
    <property type="project" value="TreeGrafter"/>
</dbReference>
<name>H2YRQ3_CIOSA</name>
<accession>H2YRQ3</accession>
<dbReference type="PANTHER" id="PTHR46540">
    <property type="entry name" value="TETRATRICOPEPTIDE REPEAT PROTEIN 12"/>
    <property type="match status" value="1"/>
</dbReference>
<protein>
    <submittedName>
        <fullName evidence="1">Uncharacterized protein</fullName>
    </submittedName>
</protein>
<sequence length="169" mass="18983">MHKFDEAIAQFKELLNIDDKNSKLVQKYIKEVEEDRRIYNLEVEAEKHKDEAKQDPVNIEQVIQTLRDRIDAEKKVGSDVSGSLMYYAGGLRVLQAKLVDGKSRTMFRMHGGFKLFSDDGCVSTCLKSRLNPTSSTVCHGSELVSSVVCLLTAACQNEAENLRTMLALP</sequence>
<reference evidence="1" key="3">
    <citation type="submission" date="2025-09" db="UniProtKB">
        <authorList>
            <consortium name="Ensembl"/>
        </authorList>
    </citation>
    <scope>IDENTIFICATION</scope>
</reference>
<organism evidence="1 2">
    <name type="scientific">Ciona savignyi</name>
    <name type="common">Pacific transparent sea squirt</name>
    <dbReference type="NCBI Taxonomy" id="51511"/>
    <lineage>
        <taxon>Eukaryota</taxon>
        <taxon>Metazoa</taxon>
        <taxon>Chordata</taxon>
        <taxon>Tunicata</taxon>
        <taxon>Ascidiacea</taxon>
        <taxon>Phlebobranchia</taxon>
        <taxon>Cionidae</taxon>
        <taxon>Ciona</taxon>
    </lineage>
</organism>
<keyword evidence="2" id="KW-1185">Reference proteome</keyword>